<dbReference type="Proteomes" id="UP000608071">
    <property type="component" value="Unassembled WGS sequence"/>
</dbReference>
<dbReference type="InterPro" id="IPR000297">
    <property type="entry name" value="PPIase_PpiC"/>
</dbReference>
<dbReference type="PANTHER" id="PTHR47245:SF2">
    <property type="entry name" value="PEPTIDYL-PROLYL CIS-TRANS ISOMERASE HP_0175-RELATED"/>
    <property type="match status" value="1"/>
</dbReference>
<dbReference type="GO" id="GO:0016853">
    <property type="term" value="F:isomerase activity"/>
    <property type="evidence" value="ECO:0007669"/>
    <property type="project" value="UniProtKB-KW"/>
</dbReference>
<dbReference type="SUPFAM" id="SSF54534">
    <property type="entry name" value="FKBP-like"/>
    <property type="match status" value="1"/>
</dbReference>
<comment type="caution">
    <text evidence="5">The sequence shown here is derived from an EMBL/GenBank/DDBJ whole genome shotgun (WGS) entry which is preliminary data.</text>
</comment>
<feature type="domain" description="PpiC" evidence="4">
    <location>
        <begin position="180"/>
        <end position="279"/>
    </location>
</feature>
<keyword evidence="3" id="KW-0732">Signal</keyword>
<reference evidence="5 6" key="1">
    <citation type="submission" date="2020-08" db="EMBL/GenBank/DDBJ databases">
        <title>A Genomic Blueprint of the Chicken Gut Microbiome.</title>
        <authorList>
            <person name="Gilroy R."/>
            <person name="Ravi A."/>
            <person name="Getino M."/>
            <person name="Pursley I."/>
            <person name="Horton D.L."/>
            <person name="Alikhan N.-F."/>
            <person name="Baker D."/>
            <person name="Gharbi K."/>
            <person name="Hall N."/>
            <person name="Watson M."/>
            <person name="Adriaenssens E.M."/>
            <person name="Foster-Nyarko E."/>
            <person name="Jarju S."/>
            <person name="Secka A."/>
            <person name="Antonio M."/>
            <person name="Oren A."/>
            <person name="Chaudhuri R."/>
            <person name="La Ragione R.M."/>
            <person name="Hildebrand F."/>
            <person name="Pallen M.J."/>
        </authorList>
    </citation>
    <scope>NUCLEOTIDE SEQUENCE [LARGE SCALE GENOMIC DNA]</scope>
    <source>
        <strain evidence="5 6">Sa2BVA9</strain>
    </source>
</reference>
<dbReference type="PROSITE" id="PS50198">
    <property type="entry name" value="PPIC_PPIASE_2"/>
    <property type="match status" value="1"/>
</dbReference>
<evidence type="ECO:0000256" key="2">
    <source>
        <dbReference type="SAM" id="MobiDB-lite"/>
    </source>
</evidence>
<protein>
    <submittedName>
        <fullName evidence="5">Peptidylprolyl isomerase</fullName>
    </submittedName>
</protein>
<evidence type="ECO:0000256" key="1">
    <source>
        <dbReference type="PROSITE-ProRule" id="PRU00278"/>
    </source>
</evidence>
<dbReference type="InterPro" id="IPR027304">
    <property type="entry name" value="Trigger_fact/SurA_dom_sf"/>
</dbReference>
<evidence type="ECO:0000313" key="6">
    <source>
        <dbReference type="Proteomes" id="UP000608071"/>
    </source>
</evidence>
<keyword evidence="1" id="KW-0697">Rotamase</keyword>
<dbReference type="SUPFAM" id="SSF109998">
    <property type="entry name" value="Triger factor/SurA peptide-binding domain-like"/>
    <property type="match status" value="1"/>
</dbReference>
<feature type="signal peptide" evidence="3">
    <location>
        <begin position="1"/>
        <end position="26"/>
    </location>
</feature>
<keyword evidence="6" id="KW-1185">Reference proteome</keyword>
<dbReference type="PROSITE" id="PS51257">
    <property type="entry name" value="PROKAR_LIPOPROTEIN"/>
    <property type="match status" value="1"/>
</dbReference>
<proteinExistence type="predicted"/>
<dbReference type="Gene3D" id="3.10.50.40">
    <property type="match status" value="1"/>
</dbReference>
<dbReference type="RefSeq" id="WP_191804396.1">
    <property type="nucleotide sequence ID" value="NZ_JACSQL010000017.1"/>
</dbReference>
<feature type="chain" id="PRO_5047327613" evidence="3">
    <location>
        <begin position="27"/>
        <end position="379"/>
    </location>
</feature>
<gene>
    <name evidence="5" type="ORF">H9647_22755</name>
</gene>
<dbReference type="InterPro" id="IPR046357">
    <property type="entry name" value="PPIase_dom_sf"/>
</dbReference>
<name>A0ABR8T5M2_9BACL</name>
<dbReference type="InterPro" id="IPR050245">
    <property type="entry name" value="PrsA_foldase"/>
</dbReference>
<evidence type="ECO:0000256" key="3">
    <source>
        <dbReference type="SAM" id="SignalP"/>
    </source>
</evidence>
<accession>A0ABR8T5M2</accession>
<dbReference type="Pfam" id="PF13624">
    <property type="entry name" value="SurA_N_3"/>
    <property type="match status" value="1"/>
</dbReference>
<evidence type="ECO:0000259" key="4">
    <source>
        <dbReference type="PROSITE" id="PS50198"/>
    </source>
</evidence>
<dbReference type="EMBL" id="JACSQL010000017">
    <property type="protein sequence ID" value="MBD7970890.1"/>
    <property type="molecule type" value="Genomic_DNA"/>
</dbReference>
<feature type="region of interest" description="Disordered" evidence="2">
    <location>
        <begin position="324"/>
        <end position="379"/>
    </location>
</feature>
<organism evidence="5 6">
    <name type="scientific">Paenibacillus gallinarum</name>
    <dbReference type="NCBI Taxonomy" id="2762232"/>
    <lineage>
        <taxon>Bacteria</taxon>
        <taxon>Bacillati</taxon>
        <taxon>Bacillota</taxon>
        <taxon>Bacilli</taxon>
        <taxon>Bacillales</taxon>
        <taxon>Paenibacillaceae</taxon>
        <taxon>Paenibacillus</taxon>
    </lineage>
</organism>
<sequence length="379" mass="42285">MLRSNKKSWKTIAVTMVGVLSISLLAACGNGDDQNAASDDNSAIIVKYDGGEITENEFNTEMKIMKFMSPQYAQLMEMDEFREYLVEQQVTYEYLSNQASDESKKEGEEEADNQLAQMKTQVGDEQWKVMLEEYDLTEADIKNYMARVLTIVKDKSPKVTEEELKAQYDADPEQFITATVRHVLISFQDPETQEDRAEGEALKIAKEAKAKLDKGEDFATVVKEYSEDPGSVENGGLYEDTPIVSWVEAFKEAAKTLEINKISDPVETDYGYHIIKVEKRTEPTFEELTQEQKDTLANTIVNTQIQTFMEKELDGIMEGEIKLPANPAAETEGTDTEGTGTEGTETEPTEGTEGTDKETTDTEGTDAGTESTDTTTDSK</sequence>
<dbReference type="Pfam" id="PF13616">
    <property type="entry name" value="Rotamase_3"/>
    <property type="match status" value="1"/>
</dbReference>
<keyword evidence="1 5" id="KW-0413">Isomerase</keyword>
<dbReference type="PANTHER" id="PTHR47245">
    <property type="entry name" value="PEPTIDYLPROLYL ISOMERASE"/>
    <property type="match status" value="1"/>
</dbReference>
<feature type="compositionally biased region" description="Low complexity" evidence="2">
    <location>
        <begin position="365"/>
        <end position="379"/>
    </location>
</feature>
<evidence type="ECO:0000313" key="5">
    <source>
        <dbReference type="EMBL" id="MBD7970890.1"/>
    </source>
</evidence>